<evidence type="ECO:0000313" key="8">
    <source>
        <dbReference type="Proteomes" id="UP001157974"/>
    </source>
</evidence>
<protein>
    <recommendedName>
        <fullName evidence="6">C2H2-type domain-containing protein</fullName>
    </recommendedName>
</protein>
<dbReference type="PANTHER" id="PTHR24379:SF127">
    <property type="entry name" value="BLOODY FINGERS-RELATED"/>
    <property type="match status" value="1"/>
</dbReference>
<dbReference type="PANTHER" id="PTHR24379">
    <property type="entry name" value="KRAB AND ZINC FINGER DOMAIN-CONTAINING"/>
    <property type="match status" value="1"/>
</dbReference>
<reference evidence="7 8" key="1">
    <citation type="journal article" date="2023" name="Nat. Commun.">
        <title>Origin of minicircular mitochondrial genomes in red algae.</title>
        <authorList>
            <person name="Lee Y."/>
            <person name="Cho C.H."/>
            <person name="Lee Y.M."/>
            <person name="Park S.I."/>
            <person name="Yang J.H."/>
            <person name="West J.A."/>
            <person name="Bhattacharya D."/>
            <person name="Yoon H.S."/>
        </authorList>
    </citation>
    <scope>NUCLEOTIDE SEQUENCE [LARGE SCALE GENOMIC DNA]</scope>
    <source>
        <strain evidence="7 8">CCMP1338</strain>
        <tissue evidence="7">Whole cell</tissue>
    </source>
</reference>
<name>A0AAV8UHE9_9RHOD</name>
<evidence type="ECO:0000256" key="3">
    <source>
        <dbReference type="ARBA" id="ARBA00022771"/>
    </source>
</evidence>
<dbReference type="SMART" id="SM00355">
    <property type="entry name" value="ZnF_C2H2"/>
    <property type="match status" value="4"/>
</dbReference>
<gene>
    <name evidence="7" type="ORF">NDN08_007250</name>
</gene>
<feature type="domain" description="C2H2-type" evidence="6">
    <location>
        <begin position="374"/>
        <end position="402"/>
    </location>
</feature>
<dbReference type="GO" id="GO:0008270">
    <property type="term" value="F:zinc ion binding"/>
    <property type="evidence" value="ECO:0007669"/>
    <property type="project" value="UniProtKB-KW"/>
</dbReference>
<evidence type="ECO:0000313" key="7">
    <source>
        <dbReference type="EMBL" id="KAJ8901404.1"/>
    </source>
</evidence>
<evidence type="ECO:0000256" key="4">
    <source>
        <dbReference type="ARBA" id="ARBA00022833"/>
    </source>
</evidence>
<comment type="caution">
    <text evidence="7">The sequence shown here is derived from an EMBL/GenBank/DDBJ whole genome shotgun (WGS) entry which is preliminary data.</text>
</comment>
<keyword evidence="3 5" id="KW-0863">Zinc-finger</keyword>
<dbReference type="GO" id="GO:0005634">
    <property type="term" value="C:nucleus"/>
    <property type="evidence" value="ECO:0007669"/>
    <property type="project" value="TreeGrafter"/>
</dbReference>
<dbReference type="InterPro" id="IPR013087">
    <property type="entry name" value="Znf_C2H2_type"/>
</dbReference>
<dbReference type="AlphaFoldDB" id="A0AAV8UHE9"/>
<dbReference type="PROSITE" id="PS50157">
    <property type="entry name" value="ZINC_FINGER_C2H2_2"/>
    <property type="match status" value="4"/>
</dbReference>
<accession>A0AAV8UHE9</accession>
<evidence type="ECO:0000256" key="2">
    <source>
        <dbReference type="ARBA" id="ARBA00022737"/>
    </source>
</evidence>
<dbReference type="Pfam" id="PF00096">
    <property type="entry name" value="zf-C2H2"/>
    <property type="match status" value="2"/>
</dbReference>
<dbReference type="GO" id="GO:0000977">
    <property type="term" value="F:RNA polymerase II transcription regulatory region sequence-specific DNA binding"/>
    <property type="evidence" value="ECO:0007669"/>
    <property type="project" value="TreeGrafter"/>
</dbReference>
<keyword evidence="1" id="KW-0479">Metal-binding</keyword>
<keyword evidence="4" id="KW-0862">Zinc</keyword>
<evidence type="ECO:0000256" key="1">
    <source>
        <dbReference type="ARBA" id="ARBA00022723"/>
    </source>
</evidence>
<dbReference type="PROSITE" id="PS00028">
    <property type="entry name" value="ZINC_FINGER_C2H2_1"/>
    <property type="match status" value="4"/>
</dbReference>
<feature type="domain" description="C2H2-type" evidence="6">
    <location>
        <begin position="345"/>
        <end position="373"/>
    </location>
</feature>
<evidence type="ECO:0000259" key="6">
    <source>
        <dbReference type="PROSITE" id="PS50157"/>
    </source>
</evidence>
<dbReference type="Gene3D" id="3.30.160.60">
    <property type="entry name" value="Classic Zinc Finger"/>
    <property type="match status" value="2"/>
</dbReference>
<feature type="domain" description="C2H2-type" evidence="6">
    <location>
        <begin position="316"/>
        <end position="344"/>
    </location>
</feature>
<dbReference type="Proteomes" id="UP001157974">
    <property type="component" value="Unassembled WGS sequence"/>
</dbReference>
<sequence>MEFSDMVPVADEILKNWILHKADGKVFTMQDSTPILVNVKVTAHEAVMKSPFFGLLHSFELPCFFLSMKYSPNVRLGMGWTFEDPGPLVEHPSGGGVSHRRREVLSYHRFCMFEWNGAANMFVTVVGGDSPGLPFIRVIEEDGAANFQEVGILDNENGSKLFSVSQTCVRPCYFCSARNEPCSCSHEMTLRSYGPQIPQGKDELGAREFVFEDAPFNYITQKWMSGKWGFHCDGRPAFSTDAVVLTGGALFERARNYLSQQEVERRSTPLHARSLWGSQSSLSLLTLGEVDEETFVDDLEDSNFFDSDSKASAVQLACASCGATFRRAYDVRRHIDTVHRQSRDFPCKQCSRTFKQKGHLNEHIRAYHSDHGGHSCSLCGKRFGIKSKLDRHISGVHLSLRLFECKSCGNKYKEKHFLTRHMKKKHPELVGLVTT</sequence>
<organism evidence="7 8">
    <name type="scientific">Rhodosorus marinus</name>
    <dbReference type="NCBI Taxonomy" id="101924"/>
    <lineage>
        <taxon>Eukaryota</taxon>
        <taxon>Rhodophyta</taxon>
        <taxon>Stylonematophyceae</taxon>
        <taxon>Stylonematales</taxon>
        <taxon>Stylonemataceae</taxon>
        <taxon>Rhodosorus</taxon>
    </lineage>
</organism>
<proteinExistence type="predicted"/>
<dbReference type="InterPro" id="IPR036236">
    <property type="entry name" value="Znf_C2H2_sf"/>
</dbReference>
<dbReference type="SUPFAM" id="SSF57667">
    <property type="entry name" value="beta-beta-alpha zinc fingers"/>
    <property type="match status" value="2"/>
</dbReference>
<feature type="domain" description="C2H2-type" evidence="6">
    <location>
        <begin position="403"/>
        <end position="426"/>
    </location>
</feature>
<dbReference type="EMBL" id="JAMWBK010000011">
    <property type="protein sequence ID" value="KAJ8901404.1"/>
    <property type="molecule type" value="Genomic_DNA"/>
</dbReference>
<keyword evidence="2" id="KW-0677">Repeat</keyword>
<keyword evidence="8" id="KW-1185">Reference proteome</keyword>
<evidence type="ECO:0000256" key="5">
    <source>
        <dbReference type="PROSITE-ProRule" id="PRU00042"/>
    </source>
</evidence>
<dbReference type="GO" id="GO:0000981">
    <property type="term" value="F:DNA-binding transcription factor activity, RNA polymerase II-specific"/>
    <property type="evidence" value="ECO:0007669"/>
    <property type="project" value="TreeGrafter"/>
</dbReference>